<proteinExistence type="predicted"/>
<dbReference type="OrthoDB" id="9806367at2"/>
<dbReference type="RefSeq" id="WP_085376516.1">
    <property type="nucleotide sequence ID" value="NZ_CP020612.1"/>
</dbReference>
<dbReference type="Pfam" id="PF11164">
    <property type="entry name" value="DUF2948"/>
    <property type="match status" value="1"/>
</dbReference>
<keyword evidence="2" id="KW-1185">Reference proteome</keyword>
<dbReference type="EMBL" id="CP020612">
    <property type="protein sequence ID" value="ARJ68408.1"/>
    <property type="molecule type" value="Genomic_DNA"/>
</dbReference>
<dbReference type="STRING" id="1945662.B0A89_00815"/>
<dbReference type="InterPro" id="IPR021335">
    <property type="entry name" value="DUF2948"/>
</dbReference>
<dbReference type="Proteomes" id="UP000193017">
    <property type="component" value="Chromosome"/>
</dbReference>
<evidence type="ECO:0000313" key="1">
    <source>
        <dbReference type="EMBL" id="ARJ68408.1"/>
    </source>
</evidence>
<sequence>MPDVPAPPGGDARFADADADRPLAIRAEDARDLAVLAALAQDAVLTAADMAWDARARRLSLLVSRFRWEDAEAARAEGRPFERVRALLVIGDVLRLRHDGIDRDDPGTVLSLLSLAWQPGPDGTGTLMLQFAGDGTVAVEAECISVDLRDVARPHRAVAGEIPRHD</sequence>
<dbReference type="KEGG" id="pcon:B0A89_00815"/>
<evidence type="ECO:0008006" key="3">
    <source>
        <dbReference type="Google" id="ProtNLM"/>
    </source>
</evidence>
<reference evidence="1 2" key="1">
    <citation type="submission" date="2017-03" db="EMBL/GenBank/DDBJ databases">
        <title>Genome sequence of Paracoccus contaminans isolated from a water microcosm.</title>
        <authorList>
            <person name="Aurass P."/>
            <person name="Karste S."/>
            <person name="Trost E."/>
            <person name="Glaeser S.P."/>
            <person name="Kaempfer P."/>
            <person name="Flieger A."/>
        </authorList>
    </citation>
    <scope>NUCLEOTIDE SEQUENCE [LARGE SCALE GENOMIC DNA]</scope>
    <source>
        <strain evidence="2">RKI 16-01929T\LMG 29738T\CCM 8701T\CIP 111112T</strain>
    </source>
</reference>
<organism evidence="1 2">
    <name type="scientific">Paracoccus contaminans</name>
    <dbReference type="NCBI Taxonomy" id="1945662"/>
    <lineage>
        <taxon>Bacteria</taxon>
        <taxon>Pseudomonadati</taxon>
        <taxon>Pseudomonadota</taxon>
        <taxon>Alphaproteobacteria</taxon>
        <taxon>Rhodobacterales</taxon>
        <taxon>Paracoccaceae</taxon>
        <taxon>Paracoccus</taxon>
    </lineage>
</organism>
<accession>A0A1W6CU66</accession>
<gene>
    <name evidence="1" type="ORF">B0A89_00815</name>
</gene>
<dbReference type="AlphaFoldDB" id="A0A1W6CU66"/>
<evidence type="ECO:0000313" key="2">
    <source>
        <dbReference type="Proteomes" id="UP000193017"/>
    </source>
</evidence>
<name>A0A1W6CU66_9RHOB</name>
<protein>
    <recommendedName>
        <fullName evidence="3">DUF2948 domain-containing protein</fullName>
    </recommendedName>
</protein>